<organism evidence="2 3">
    <name type="scientific">Thermostaphylospora chromogena</name>
    <dbReference type="NCBI Taxonomy" id="35622"/>
    <lineage>
        <taxon>Bacteria</taxon>
        <taxon>Bacillati</taxon>
        <taxon>Actinomycetota</taxon>
        <taxon>Actinomycetes</taxon>
        <taxon>Streptosporangiales</taxon>
        <taxon>Thermomonosporaceae</taxon>
        <taxon>Thermostaphylospora</taxon>
    </lineage>
</organism>
<dbReference type="Gene3D" id="3.40.710.10">
    <property type="entry name" value="DD-peptidase/beta-lactamase superfamily"/>
    <property type="match status" value="1"/>
</dbReference>
<dbReference type="EMBL" id="FNKK01000002">
    <property type="protein sequence ID" value="SDQ34187.1"/>
    <property type="molecule type" value="Genomic_DNA"/>
</dbReference>
<dbReference type="STRING" id="35622.SAMN04489764_0299"/>
<dbReference type="OrthoDB" id="9814204at2"/>
<dbReference type="SUPFAM" id="SSF56601">
    <property type="entry name" value="beta-lactamase/transpeptidase-like"/>
    <property type="match status" value="1"/>
</dbReference>
<protein>
    <submittedName>
        <fullName evidence="2">CubicO group peptidase, beta-lactamase class C family</fullName>
    </submittedName>
</protein>
<dbReference type="InterPro" id="IPR050789">
    <property type="entry name" value="Diverse_Enzym_Activities"/>
</dbReference>
<evidence type="ECO:0000259" key="1">
    <source>
        <dbReference type="Pfam" id="PF00144"/>
    </source>
</evidence>
<name>A0A1H1A3F2_9ACTN</name>
<proteinExistence type="predicted"/>
<dbReference type="PANTHER" id="PTHR43283:SF14">
    <property type="entry name" value="BLL8153 PROTEIN"/>
    <property type="match status" value="1"/>
</dbReference>
<accession>A0A1H1A3F2</accession>
<reference evidence="2 3" key="1">
    <citation type="submission" date="2016-10" db="EMBL/GenBank/DDBJ databases">
        <authorList>
            <person name="de Groot N.N."/>
        </authorList>
    </citation>
    <scope>NUCLEOTIDE SEQUENCE [LARGE SCALE GENOMIC DNA]</scope>
    <source>
        <strain evidence="2 3">DSM 43794</strain>
    </source>
</reference>
<feature type="domain" description="Beta-lactamase-related" evidence="1">
    <location>
        <begin position="88"/>
        <end position="372"/>
    </location>
</feature>
<dbReference type="RefSeq" id="WP_093257092.1">
    <property type="nucleotide sequence ID" value="NZ_FNKK01000002.1"/>
</dbReference>
<dbReference type="InterPro" id="IPR012338">
    <property type="entry name" value="Beta-lactam/transpept-like"/>
</dbReference>
<dbReference type="AlphaFoldDB" id="A0A1H1A3F2"/>
<dbReference type="Pfam" id="PF00144">
    <property type="entry name" value="Beta-lactamase"/>
    <property type="match status" value="1"/>
</dbReference>
<dbReference type="PANTHER" id="PTHR43283">
    <property type="entry name" value="BETA-LACTAMASE-RELATED"/>
    <property type="match status" value="1"/>
</dbReference>
<gene>
    <name evidence="2" type="ORF">SAMN04489764_0299</name>
</gene>
<evidence type="ECO:0000313" key="3">
    <source>
        <dbReference type="Proteomes" id="UP000217103"/>
    </source>
</evidence>
<dbReference type="Proteomes" id="UP000217103">
    <property type="component" value="Unassembled WGS sequence"/>
</dbReference>
<keyword evidence="3" id="KW-1185">Reference proteome</keyword>
<sequence length="382" mass="41452">MNSRVLATTGTSAIAVVVALSLPVGATPRGAFAPTARPSAAATTPAKRMEPAEFDVLRPSGRPVKLTFAPRDLSVRYTFGGKTYTLDDFLTRSAADGFLVLDAEDGQRIVDERYPSGNRGTRFQSWSMAKSFTSAAVGIALQEGRIRSIDDAVTAYLPELKGSGYDGVSIGDLLRMSSGIRWNERTDVPKVQLAAHRGRSLRTIAGRLESEREPGTAFDYNSMNSFVLAWLVTEATGTPYPKYVERKLWRPAGMADTARVGSDSRDALGYCCYYATERDYARFGLLYLRGGKAGGRQVVPASWVKRSTTPSSTNPRYGLHWWLGDGDAGDFMAAGMGGQYIYVSPEHQVVIVKSSVTASTLDRNEVLTAFRAIAAEVARTRG</sequence>
<dbReference type="InterPro" id="IPR001466">
    <property type="entry name" value="Beta-lactam-related"/>
</dbReference>
<evidence type="ECO:0000313" key="2">
    <source>
        <dbReference type="EMBL" id="SDQ34187.1"/>
    </source>
</evidence>